<evidence type="ECO:0000313" key="2">
    <source>
        <dbReference type="EMBL" id="GAA4737907.1"/>
    </source>
</evidence>
<feature type="domain" description="Alpha/beta hydrolase" evidence="1">
    <location>
        <begin position="10"/>
        <end position="419"/>
    </location>
</feature>
<sequence>MPASSRADFAPLTSGNGVSLMAATTGPDLAAAGWAETELLASGTARSYGEHPDAAYRTRVVVRRPADAAASGTLVVEWLNVSSGSDAGPDWTYLAEELVRRGHAWAGVSAQYIGVEGGSAAVDAGAGVSGLKGVDPERYGSLLHPGDAYSYDIYTQVARGLAASLGASCVLAVGESQSAYALTTYVNVVHAHSTFFDGFLVHSRPRSAMPLGEPGCGIDLTARIAAAPTPIRDDVDVPVIIVQTEGDLFGRLAYLAARQPDAPLLRLWEVAGAAHADRFQIGEFESLLGCPDPVNRGQQVYVVRAALRWLESWARGGSAAPSAPRLSVAGSGFSFDAVGNVVGGVRTPVVEAPVEVLSGTAAPDASPICQLFGRTLPVAPDLLTTRWPSRAAYLSAYESATDAAISAGFVLAEDRSAVLAEARPDLLPG</sequence>
<dbReference type="Pfam" id="PF20091">
    <property type="entry name" value="Abhydrolase_10"/>
    <property type="match status" value="1"/>
</dbReference>
<evidence type="ECO:0000313" key="3">
    <source>
        <dbReference type="Proteomes" id="UP001499882"/>
    </source>
</evidence>
<dbReference type="RefSeq" id="WP_345526866.1">
    <property type="nucleotide sequence ID" value="NZ_BAABKN010000014.1"/>
</dbReference>
<dbReference type="GO" id="GO:0016787">
    <property type="term" value="F:hydrolase activity"/>
    <property type="evidence" value="ECO:0007669"/>
    <property type="project" value="UniProtKB-KW"/>
</dbReference>
<comment type="caution">
    <text evidence="2">The sequence shown here is derived from an EMBL/GenBank/DDBJ whole genome shotgun (WGS) entry which is preliminary data.</text>
</comment>
<dbReference type="EMBL" id="BAABKN010000014">
    <property type="protein sequence ID" value="GAA4737907.1"/>
    <property type="molecule type" value="Genomic_DNA"/>
</dbReference>
<name>A0ABP8YU27_9ACTN</name>
<dbReference type="InterPro" id="IPR045394">
    <property type="entry name" value="Abhydrolase_dom"/>
</dbReference>
<protein>
    <submittedName>
        <fullName evidence="2">Alpha/beta hydrolase domain-containing protein</fullName>
    </submittedName>
</protein>
<gene>
    <name evidence="2" type="ORF">GCM10023350_22470</name>
</gene>
<organism evidence="2 3">
    <name type="scientific">Nocardioides endophyticus</name>
    <dbReference type="NCBI Taxonomy" id="1353775"/>
    <lineage>
        <taxon>Bacteria</taxon>
        <taxon>Bacillati</taxon>
        <taxon>Actinomycetota</taxon>
        <taxon>Actinomycetes</taxon>
        <taxon>Propionibacteriales</taxon>
        <taxon>Nocardioidaceae</taxon>
        <taxon>Nocardioides</taxon>
    </lineage>
</organism>
<evidence type="ECO:0000259" key="1">
    <source>
        <dbReference type="Pfam" id="PF20091"/>
    </source>
</evidence>
<keyword evidence="2" id="KW-0378">Hydrolase</keyword>
<proteinExistence type="predicted"/>
<reference evidence="3" key="1">
    <citation type="journal article" date="2019" name="Int. J. Syst. Evol. Microbiol.">
        <title>The Global Catalogue of Microorganisms (GCM) 10K type strain sequencing project: providing services to taxonomists for standard genome sequencing and annotation.</title>
        <authorList>
            <consortium name="The Broad Institute Genomics Platform"/>
            <consortium name="The Broad Institute Genome Sequencing Center for Infectious Disease"/>
            <person name="Wu L."/>
            <person name="Ma J."/>
        </authorList>
    </citation>
    <scope>NUCLEOTIDE SEQUENCE [LARGE SCALE GENOMIC DNA]</scope>
    <source>
        <strain evidence="3">JCM 18532</strain>
    </source>
</reference>
<accession>A0ABP8YU27</accession>
<dbReference type="Proteomes" id="UP001499882">
    <property type="component" value="Unassembled WGS sequence"/>
</dbReference>
<keyword evidence="3" id="KW-1185">Reference proteome</keyword>